<dbReference type="PANTHER" id="PTHR37849:SF1">
    <property type="entry name" value="YALI0E11605P"/>
    <property type="match status" value="1"/>
</dbReference>
<dbReference type="EMBL" id="HG793128">
    <property type="protein sequence ID" value="CDK27500.1"/>
    <property type="molecule type" value="Genomic_DNA"/>
</dbReference>
<proteinExistence type="predicted"/>
<organism evidence="2 3">
    <name type="scientific">Kuraishia capsulata CBS 1993</name>
    <dbReference type="NCBI Taxonomy" id="1382522"/>
    <lineage>
        <taxon>Eukaryota</taxon>
        <taxon>Fungi</taxon>
        <taxon>Dikarya</taxon>
        <taxon>Ascomycota</taxon>
        <taxon>Saccharomycotina</taxon>
        <taxon>Pichiomycetes</taxon>
        <taxon>Pichiales</taxon>
        <taxon>Pichiaceae</taxon>
        <taxon>Kuraishia</taxon>
    </lineage>
</organism>
<dbReference type="STRING" id="1382522.W6MWI7"/>
<dbReference type="GeneID" id="34520882"/>
<dbReference type="PANTHER" id="PTHR37849">
    <property type="entry name" value="YALI0E11605P"/>
    <property type="match status" value="1"/>
</dbReference>
<protein>
    <submittedName>
        <fullName evidence="2">Uncharacterized protein</fullName>
    </submittedName>
</protein>
<dbReference type="Proteomes" id="UP000019384">
    <property type="component" value="Unassembled WGS sequence"/>
</dbReference>
<name>W6MWI7_9ASCO</name>
<feature type="transmembrane region" description="Helical" evidence="1">
    <location>
        <begin position="33"/>
        <end position="51"/>
    </location>
</feature>
<reference evidence="2" key="1">
    <citation type="submission" date="2013-12" db="EMBL/GenBank/DDBJ databases">
        <authorList>
            <person name="Genoscope - CEA"/>
        </authorList>
    </citation>
    <scope>NUCLEOTIDE SEQUENCE</scope>
    <source>
        <strain evidence="2">CBS 1993</strain>
    </source>
</reference>
<sequence length="89" mass="9709">MFPIATSRIISQSARLYSTTAPVARKGGLKGTLFGFLLGVTITGFGSYYYLVDEYKSSSNAVVSDVLSLQKSIRNLESHVRSLEDATKK</sequence>
<dbReference type="HOGENOM" id="CLU_136352_2_0_1"/>
<evidence type="ECO:0000313" key="2">
    <source>
        <dbReference type="EMBL" id="CDK27500.1"/>
    </source>
</evidence>
<accession>W6MWI7</accession>
<keyword evidence="1" id="KW-0472">Membrane</keyword>
<keyword evidence="1" id="KW-1133">Transmembrane helix</keyword>
<keyword evidence="3" id="KW-1185">Reference proteome</keyword>
<dbReference type="OrthoDB" id="5331396at2759"/>
<evidence type="ECO:0000313" key="3">
    <source>
        <dbReference type="Proteomes" id="UP000019384"/>
    </source>
</evidence>
<keyword evidence="1" id="KW-0812">Transmembrane</keyword>
<gene>
    <name evidence="2" type="ORF">KUCA_T00003478001</name>
</gene>
<dbReference type="AlphaFoldDB" id="W6MWI7"/>
<evidence type="ECO:0000256" key="1">
    <source>
        <dbReference type="SAM" id="Phobius"/>
    </source>
</evidence>
<dbReference type="RefSeq" id="XP_022459494.1">
    <property type="nucleotide sequence ID" value="XM_022601897.1"/>
</dbReference>
<reference evidence="2" key="2">
    <citation type="submission" date="2014-02" db="EMBL/GenBank/DDBJ databases">
        <title>Complete DNA sequence of /Kuraishia capsulata/ illustrates novel genomic features among budding yeasts (/Saccharomycotina/).</title>
        <authorList>
            <person name="Morales L."/>
            <person name="Noel B."/>
            <person name="Porcel B."/>
            <person name="Marcet-Houben M."/>
            <person name="Hullo M-F."/>
            <person name="Sacerdot C."/>
            <person name="Tekaia F."/>
            <person name="Leh-Louis V."/>
            <person name="Despons L."/>
            <person name="Khanna V."/>
            <person name="Aury J-M."/>
            <person name="Barbe V."/>
            <person name="Couloux A."/>
            <person name="Labadie K."/>
            <person name="Pelletier E."/>
            <person name="Souciet J-L."/>
            <person name="Boekhout T."/>
            <person name="Gabaldon T."/>
            <person name="Wincker P."/>
            <person name="Dujon B."/>
        </authorList>
    </citation>
    <scope>NUCLEOTIDE SEQUENCE</scope>
    <source>
        <strain evidence="2">CBS 1993</strain>
    </source>
</reference>